<feature type="compositionally biased region" description="Basic and acidic residues" evidence="1">
    <location>
        <begin position="251"/>
        <end position="273"/>
    </location>
</feature>
<name>A0A6L2LEI5_TANCI</name>
<feature type="region of interest" description="Disordered" evidence="1">
    <location>
        <begin position="203"/>
        <end position="273"/>
    </location>
</feature>
<gene>
    <name evidence="2" type="ORF">Tci_031528</name>
</gene>
<accession>A0A6L2LEI5</accession>
<organism evidence="2">
    <name type="scientific">Tanacetum cinerariifolium</name>
    <name type="common">Dalmatian daisy</name>
    <name type="synonym">Chrysanthemum cinerariifolium</name>
    <dbReference type="NCBI Taxonomy" id="118510"/>
    <lineage>
        <taxon>Eukaryota</taxon>
        <taxon>Viridiplantae</taxon>
        <taxon>Streptophyta</taxon>
        <taxon>Embryophyta</taxon>
        <taxon>Tracheophyta</taxon>
        <taxon>Spermatophyta</taxon>
        <taxon>Magnoliopsida</taxon>
        <taxon>eudicotyledons</taxon>
        <taxon>Gunneridae</taxon>
        <taxon>Pentapetalae</taxon>
        <taxon>asterids</taxon>
        <taxon>campanulids</taxon>
        <taxon>Asterales</taxon>
        <taxon>Asteraceae</taxon>
        <taxon>Asteroideae</taxon>
        <taxon>Anthemideae</taxon>
        <taxon>Anthemidinae</taxon>
        <taxon>Tanacetum</taxon>
    </lineage>
</organism>
<feature type="region of interest" description="Disordered" evidence="1">
    <location>
        <begin position="291"/>
        <end position="325"/>
    </location>
</feature>
<protein>
    <submittedName>
        <fullName evidence="2">Uncharacterized protein</fullName>
    </submittedName>
</protein>
<dbReference type="EMBL" id="BKCJ010004190">
    <property type="protein sequence ID" value="GEU59550.1"/>
    <property type="molecule type" value="Genomic_DNA"/>
</dbReference>
<proteinExistence type="predicted"/>
<reference evidence="2" key="1">
    <citation type="journal article" date="2019" name="Sci. Rep.">
        <title>Draft genome of Tanacetum cinerariifolium, the natural source of mosquito coil.</title>
        <authorList>
            <person name="Yamashiro T."/>
            <person name="Shiraishi A."/>
            <person name="Satake H."/>
            <person name="Nakayama K."/>
        </authorList>
    </citation>
    <scope>NUCLEOTIDE SEQUENCE</scope>
</reference>
<sequence>MIDDTVYDERENRVEKVATTTASLDAEQDIGIINRTQSTKIPNEPIPQGTGLGGSPMRQDTILGDRPAQTRFERLSKQSHEPPLSGVNTLRSREDNMQLMKLMELCIKLSARVLALENNKTAKDLEITYLKKRVKRLEKRIKSRTSQLKRRLFKDAEIQGRYGHDVEINTASTPITTASINITTAEPVTTVSTPIITAGVSVSNAKPKKAKERGSKEKSSETATRPTKGLIMREASETTTRPTVPPQQKLYLKDKGKGKMVEPEKPLKKKDQIEFDKEVAQRLQAQLQAELEKGERMARQKEEDANISERDDVQAMMDAEHELAE</sequence>
<dbReference type="AlphaFoldDB" id="A0A6L2LEI5"/>
<comment type="caution">
    <text evidence="2">The sequence shown here is derived from an EMBL/GenBank/DDBJ whole genome shotgun (WGS) entry which is preliminary data.</text>
</comment>
<evidence type="ECO:0000256" key="1">
    <source>
        <dbReference type="SAM" id="MobiDB-lite"/>
    </source>
</evidence>
<evidence type="ECO:0000313" key="2">
    <source>
        <dbReference type="EMBL" id="GEU59550.1"/>
    </source>
</evidence>